<gene>
    <name evidence="2" type="ORF">YALI1_E37441g</name>
</gene>
<keyword evidence="1" id="KW-0472">Membrane</keyword>
<reference evidence="2 3" key="1">
    <citation type="journal article" date="2016" name="PLoS ONE">
        <title>Sequence Assembly of Yarrowia lipolytica Strain W29/CLIB89 Shows Transposable Element Diversity.</title>
        <authorList>
            <person name="Magnan C."/>
            <person name="Yu J."/>
            <person name="Chang I."/>
            <person name="Jahn E."/>
            <person name="Kanomata Y."/>
            <person name="Wu J."/>
            <person name="Zeller M."/>
            <person name="Oakes M."/>
            <person name="Baldi P."/>
            <person name="Sandmeyer S."/>
        </authorList>
    </citation>
    <scope>NUCLEOTIDE SEQUENCE [LARGE SCALE GENOMIC DNA]</scope>
    <source>
        <strain evidence="3">CLIB89(W29)</strain>
    </source>
</reference>
<dbReference type="RefSeq" id="XP_068139272.1">
    <property type="nucleotide sequence ID" value="XM_068283171.1"/>
</dbReference>
<evidence type="ECO:0000256" key="1">
    <source>
        <dbReference type="SAM" id="Phobius"/>
    </source>
</evidence>
<dbReference type="VEuPathDB" id="FungiDB:YALI1_E37441g"/>
<feature type="transmembrane region" description="Helical" evidence="1">
    <location>
        <begin position="106"/>
        <end position="131"/>
    </location>
</feature>
<keyword evidence="1" id="KW-0812">Transmembrane</keyword>
<keyword evidence="1" id="KW-1133">Transmembrane helix</keyword>
<accession>A0A1D8NKS4</accession>
<dbReference type="AlphaFoldDB" id="A0A1D8NKS4"/>
<sequence>MACPRMKVKSAALVLYHKQWGPERFHRDEQLLDINACHCHSALLHAHSAFYSALNIQLTPIRFGTTVLVPEREPRVWKHKTRAGTAWERSEQRFSDFFFCGYRWTWFFRFGFFCFLFFVFCFLILCIFHFGQTETNYRIVMRH</sequence>
<dbReference type="Proteomes" id="UP000182444">
    <property type="component" value="Chromosome 1E"/>
</dbReference>
<organism evidence="2 3">
    <name type="scientific">Yarrowia lipolytica</name>
    <name type="common">Candida lipolytica</name>
    <dbReference type="NCBI Taxonomy" id="4952"/>
    <lineage>
        <taxon>Eukaryota</taxon>
        <taxon>Fungi</taxon>
        <taxon>Dikarya</taxon>
        <taxon>Ascomycota</taxon>
        <taxon>Saccharomycotina</taxon>
        <taxon>Dipodascomycetes</taxon>
        <taxon>Dipodascales</taxon>
        <taxon>Dipodascales incertae sedis</taxon>
        <taxon>Yarrowia</taxon>
    </lineage>
</organism>
<proteinExistence type="predicted"/>
<dbReference type="EMBL" id="CP017557">
    <property type="protein sequence ID" value="AOW06247.1"/>
    <property type="molecule type" value="Genomic_DNA"/>
</dbReference>
<protein>
    <submittedName>
        <fullName evidence="2">Uncharacterized protein</fullName>
    </submittedName>
</protein>
<dbReference type="GeneID" id="94583772"/>
<evidence type="ECO:0000313" key="2">
    <source>
        <dbReference type="EMBL" id="AOW06247.1"/>
    </source>
</evidence>
<evidence type="ECO:0000313" key="3">
    <source>
        <dbReference type="Proteomes" id="UP000182444"/>
    </source>
</evidence>
<name>A0A1D8NKS4_YARLL</name>